<keyword evidence="1" id="KW-0500">Molybdenum</keyword>
<dbReference type="EMBL" id="VFPH01000001">
    <property type="protein sequence ID" value="TQM43876.1"/>
    <property type="molecule type" value="Genomic_DNA"/>
</dbReference>
<dbReference type="InterPro" id="IPR037165">
    <property type="entry name" value="AldOxase/xan_DH_Mopterin-bd_sf"/>
</dbReference>
<feature type="domain" description="Aldehyde oxidase/xanthine dehydrogenase a/b hammerhead" evidence="3">
    <location>
        <begin position="18"/>
        <end position="131"/>
    </location>
</feature>
<name>A0A543GCT4_9PSEU</name>
<evidence type="ECO:0000256" key="2">
    <source>
        <dbReference type="ARBA" id="ARBA00023002"/>
    </source>
</evidence>
<organism evidence="4 5">
    <name type="scientific">Pseudonocardia cypriaca</name>
    <dbReference type="NCBI Taxonomy" id="882449"/>
    <lineage>
        <taxon>Bacteria</taxon>
        <taxon>Bacillati</taxon>
        <taxon>Actinomycetota</taxon>
        <taxon>Actinomycetes</taxon>
        <taxon>Pseudonocardiales</taxon>
        <taxon>Pseudonocardiaceae</taxon>
        <taxon>Pseudonocardia</taxon>
    </lineage>
</organism>
<dbReference type="Proteomes" id="UP000319818">
    <property type="component" value="Unassembled WGS sequence"/>
</dbReference>
<dbReference type="Pfam" id="PF02738">
    <property type="entry name" value="MoCoBD_1"/>
    <property type="match status" value="1"/>
</dbReference>
<evidence type="ECO:0000313" key="5">
    <source>
        <dbReference type="Proteomes" id="UP000319818"/>
    </source>
</evidence>
<protein>
    <submittedName>
        <fullName evidence="4">Xanthine dehydrogenase molybdenum binding subunit apoprotein</fullName>
    </submittedName>
</protein>
<dbReference type="InterPro" id="IPR000674">
    <property type="entry name" value="Ald_Oxase/Xan_DH_a/b"/>
</dbReference>
<evidence type="ECO:0000259" key="3">
    <source>
        <dbReference type="SMART" id="SM01008"/>
    </source>
</evidence>
<dbReference type="InterPro" id="IPR036856">
    <property type="entry name" value="Ald_Oxase/Xan_DH_a/b_sf"/>
</dbReference>
<dbReference type="InterPro" id="IPR008274">
    <property type="entry name" value="AldOxase/xan_DH_MoCoBD1"/>
</dbReference>
<dbReference type="Pfam" id="PF20256">
    <property type="entry name" value="MoCoBD_2"/>
    <property type="match status" value="1"/>
</dbReference>
<evidence type="ECO:0000313" key="4">
    <source>
        <dbReference type="EMBL" id="TQM43876.1"/>
    </source>
</evidence>
<dbReference type="PANTHER" id="PTHR11908:SF132">
    <property type="entry name" value="ALDEHYDE OXIDASE 1-RELATED"/>
    <property type="match status" value="1"/>
</dbReference>
<dbReference type="Gene3D" id="3.90.1170.50">
    <property type="entry name" value="Aldehyde oxidase/xanthine dehydrogenase, a/b hammerhead"/>
    <property type="match status" value="1"/>
</dbReference>
<gene>
    <name evidence="4" type="ORF">FB388_1228</name>
</gene>
<dbReference type="InterPro" id="IPR016208">
    <property type="entry name" value="Ald_Oxase/xanthine_DH-like"/>
</dbReference>
<sequence>MTSTVPSVARVDGPEKASGRARYAVEHPLPGAAWAWPVTATVPAGRVADVDPEPALALPGVLAVLTPDNVSRLDPAGQISPAHGAAVPDLMVLQDHRIAFRGQIVAAVVAETLEQAQEGATRVRVTEEPDAAPALTFAADDPAAVVVEMTNDLSPGQVSRGDADTAFAAAEVQVDETYGTAGQFAMPMEPHAAAATWDGDRLTIYCSDQGPSWTATTLASLLGVPVDDVEVVAEYVGGGFGSKAAPRPPIMLAALAARHVGRPVKVALDRPQSVDLTTYRSPSRQRLRLGASRDGDITALIHEATGQTSRLVTYADQTVTPSRLLYDVPDCRTTTSAVPLDVSTPGWVRAPGEAPGMFALESAVDELAGQLGIDPVELRVRNEPAVDPATGHPFSSRRLVECLRAGAERFGWAQRTGPDRVRRTGRWLHGVGVASAVYPVMTFPATATASIGSSGPAVVEIGAADIGTGARTVLHQLAAEALDVSMDEVELRIGRSSLPEAPFAGGSMGTGSWGWAIQGACEELTKAIAAAGGAVPQEGLSAHFDTTEAIGAMGAYSRHSYGAHFAQVRVDQDTGEVRVDRVLGMFGAGRIINPATARSQIVGAMTMGLGMALMEAAEADHRFGGWTTRDLAGYHVPAHADIGEFEVVFLPERDGQIGPVAGKGVGEIGIVGVTAAITNAIHHATGIRVRDLPATPDKLLPGLLAAQR</sequence>
<dbReference type="AlphaFoldDB" id="A0A543GCT4"/>
<keyword evidence="5" id="KW-1185">Reference proteome</keyword>
<comment type="caution">
    <text evidence="4">The sequence shown here is derived from an EMBL/GenBank/DDBJ whole genome shotgun (WGS) entry which is preliminary data.</text>
</comment>
<proteinExistence type="predicted"/>
<dbReference type="RefSeq" id="WP_142098032.1">
    <property type="nucleotide sequence ID" value="NZ_VFPH01000001.1"/>
</dbReference>
<dbReference type="OrthoDB" id="135295at2"/>
<dbReference type="PANTHER" id="PTHR11908">
    <property type="entry name" value="XANTHINE DEHYDROGENASE"/>
    <property type="match status" value="1"/>
</dbReference>
<dbReference type="Gene3D" id="3.30.365.10">
    <property type="entry name" value="Aldehyde oxidase/xanthine dehydrogenase, molybdopterin binding domain"/>
    <property type="match status" value="4"/>
</dbReference>
<keyword evidence="2" id="KW-0560">Oxidoreductase</keyword>
<dbReference type="SUPFAM" id="SSF56003">
    <property type="entry name" value="Molybdenum cofactor-binding domain"/>
    <property type="match status" value="1"/>
</dbReference>
<evidence type="ECO:0000256" key="1">
    <source>
        <dbReference type="ARBA" id="ARBA00022505"/>
    </source>
</evidence>
<dbReference type="GO" id="GO:0005506">
    <property type="term" value="F:iron ion binding"/>
    <property type="evidence" value="ECO:0007669"/>
    <property type="project" value="InterPro"/>
</dbReference>
<dbReference type="GO" id="GO:0016491">
    <property type="term" value="F:oxidoreductase activity"/>
    <property type="evidence" value="ECO:0007669"/>
    <property type="project" value="UniProtKB-KW"/>
</dbReference>
<dbReference type="SMART" id="SM01008">
    <property type="entry name" value="Ald_Xan_dh_C"/>
    <property type="match status" value="1"/>
</dbReference>
<dbReference type="Pfam" id="PF01315">
    <property type="entry name" value="Ald_Xan_dh_C"/>
    <property type="match status" value="1"/>
</dbReference>
<accession>A0A543GCT4</accession>
<dbReference type="SUPFAM" id="SSF54665">
    <property type="entry name" value="CO dehydrogenase molybdoprotein N-domain-like"/>
    <property type="match status" value="1"/>
</dbReference>
<reference evidence="4 5" key="1">
    <citation type="submission" date="2019-06" db="EMBL/GenBank/DDBJ databases">
        <title>Sequencing the genomes of 1000 actinobacteria strains.</title>
        <authorList>
            <person name="Klenk H.-P."/>
        </authorList>
    </citation>
    <scope>NUCLEOTIDE SEQUENCE [LARGE SCALE GENOMIC DNA]</scope>
    <source>
        <strain evidence="4 5">DSM 45511</strain>
    </source>
</reference>
<dbReference type="InterPro" id="IPR046867">
    <property type="entry name" value="AldOxase/xan_DH_MoCoBD2"/>
</dbReference>